<evidence type="ECO:0000313" key="4">
    <source>
        <dbReference type="Proteomes" id="UP001515480"/>
    </source>
</evidence>
<feature type="region of interest" description="Disordered" evidence="1">
    <location>
        <begin position="492"/>
        <end position="524"/>
    </location>
</feature>
<feature type="compositionally biased region" description="Pro residues" evidence="1">
    <location>
        <begin position="652"/>
        <end position="662"/>
    </location>
</feature>
<evidence type="ECO:0000256" key="1">
    <source>
        <dbReference type="SAM" id="MobiDB-lite"/>
    </source>
</evidence>
<feature type="compositionally biased region" description="Basic and acidic residues" evidence="1">
    <location>
        <begin position="505"/>
        <end position="524"/>
    </location>
</feature>
<dbReference type="InterPro" id="IPR000219">
    <property type="entry name" value="DH_dom"/>
</dbReference>
<dbReference type="AlphaFoldDB" id="A0AB34JT81"/>
<dbReference type="GO" id="GO:0005085">
    <property type="term" value="F:guanyl-nucleotide exchange factor activity"/>
    <property type="evidence" value="ECO:0007669"/>
    <property type="project" value="InterPro"/>
</dbReference>
<feature type="region of interest" description="Disordered" evidence="1">
    <location>
        <begin position="647"/>
        <end position="695"/>
    </location>
</feature>
<sequence length="875" mass="95057">MAAPFAILAIVGSFLCKLMLMFTCCRRRRRGSPRMSSMPRPASSIAIDMNAHEAPAPPPLSHSKSKSSYARILENRDSGLENGDCGLSPDLDSPHTPLNRGPEAGEVDPLPALTALKLPAHGEGAGLGELATPRVPSPRQQQQQVRLMAEIRKNVGPVELQEGGCPSGELMPQRSFLAGDDVRAVRAAVDEIRTTEGAYVHVLRVLVEQYMPRIREHLEPAEVKALFGNLPILKGVNETLLEHLTASHECATLDAEVSAVANAFHTLVPYLKLYSLYCAGYFAGLELLTKIRTERPAADEAIAKAESELTANRQGEGDLALSSCLFRPVKRLCLYPLLLTSLLKEIENCEPRADEHASFCELTAAATAVQAMAGEVNEMVRLAENRCRLIEVHERLRGAYPDLIAPHRRFVLEKRAWLLKQDAKPAKSSSTSRESSSKDGRRTSTATGQLPKECTLWLLSDRLLIARRDRFSEQYFHLKEDFPLNTISLEPYAAENDGPTSPSDGSRDRSDDSRTDRQSASMEGHREFVLTSGGAHLGHSYVVSSLSEAEASTLFYAIAQACEANNQAAMRAAARFPTQPSDLHDEPTMATSFDAAWCSSKAKSDSMKRKSESLPISATRKPLEVAPPKNYIREAALIKRWTSKLRSAVATPAPPPAEAPRPPSDRSCGRGGESSARPSAAEPLRSPAAAEAEGAAAQRERCVAAESGGSVHEEWSSLSSMRLCSECVAEDGALTVQVSSERSHSDAEQAADLRRISLSMEGSPSRSIAGTPPARTSLSMECSPTRSTDGSPSRRISFSMDGSPGRRPSPVRRCSASSSRHSGLDLTTKMEMARALTRSSTHLLKLQEDTLATIETLRRDRNTSLSDVGRNEPDV</sequence>
<feature type="compositionally biased region" description="Polar residues" evidence="1">
    <location>
        <begin position="760"/>
        <end position="796"/>
    </location>
</feature>
<feature type="compositionally biased region" description="Low complexity" evidence="1">
    <location>
        <begin position="802"/>
        <end position="813"/>
    </location>
</feature>
<dbReference type="GO" id="GO:0005737">
    <property type="term" value="C:cytoplasm"/>
    <property type="evidence" value="ECO:0007669"/>
    <property type="project" value="TreeGrafter"/>
</dbReference>
<protein>
    <recommendedName>
        <fullName evidence="2">DH domain-containing protein</fullName>
    </recommendedName>
</protein>
<dbReference type="Proteomes" id="UP001515480">
    <property type="component" value="Unassembled WGS sequence"/>
</dbReference>
<feature type="region of interest" description="Disordered" evidence="1">
    <location>
        <begin position="80"/>
        <end position="108"/>
    </location>
</feature>
<dbReference type="InterPro" id="IPR035899">
    <property type="entry name" value="DBL_dom_sf"/>
</dbReference>
<feature type="domain" description="DH" evidence="2">
    <location>
        <begin position="184"/>
        <end position="379"/>
    </location>
</feature>
<dbReference type="Pfam" id="PF00621">
    <property type="entry name" value="RhoGEF"/>
    <property type="match status" value="1"/>
</dbReference>
<dbReference type="PROSITE" id="PS50010">
    <property type="entry name" value="DH_2"/>
    <property type="match status" value="1"/>
</dbReference>
<proteinExistence type="predicted"/>
<accession>A0AB34JT81</accession>
<dbReference type="Gene3D" id="2.30.29.30">
    <property type="entry name" value="Pleckstrin-homology domain (PH domain)/Phosphotyrosine-binding domain (PTB)"/>
    <property type="match status" value="1"/>
</dbReference>
<dbReference type="PANTHER" id="PTHR12673">
    <property type="entry name" value="FACIOGENITAL DYSPLASIA PROTEIN"/>
    <property type="match status" value="1"/>
</dbReference>
<dbReference type="PANTHER" id="PTHR12673:SF159">
    <property type="entry name" value="LD03170P"/>
    <property type="match status" value="1"/>
</dbReference>
<evidence type="ECO:0000313" key="3">
    <source>
        <dbReference type="EMBL" id="KAL1524855.1"/>
    </source>
</evidence>
<evidence type="ECO:0000259" key="2">
    <source>
        <dbReference type="PROSITE" id="PS50010"/>
    </source>
</evidence>
<keyword evidence="4" id="KW-1185">Reference proteome</keyword>
<name>A0AB34JT81_PRYPA</name>
<gene>
    <name evidence="3" type="ORF">AB1Y20_019735</name>
</gene>
<dbReference type="EMBL" id="JBGBPQ010000004">
    <property type="protein sequence ID" value="KAL1524855.1"/>
    <property type="molecule type" value="Genomic_DNA"/>
</dbReference>
<dbReference type="SUPFAM" id="SSF48065">
    <property type="entry name" value="DBL homology domain (DH-domain)"/>
    <property type="match status" value="1"/>
</dbReference>
<dbReference type="InterPro" id="IPR011993">
    <property type="entry name" value="PH-like_dom_sf"/>
</dbReference>
<dbReference type="Gene3D" id="1.20.900.10">
    <property type="entry name" value="Dbl homology (DH) domain"/>
    <property type="match status" value="1"/>
</dbReference>
<feature type="region of interest" description="Disordered" evidence="1">
    <location>
        <begin position="423"/>
        <end position="447"/>
    </location>
</feature>
<dbReference type="InterPro" id="IPR051092">
    <property type="entry name" value="FYVE_RhoGEF_PH"/>
</dbReference>
<dbReference type="SMART" id="SM00325">
    <property type="entry name" value="RhoGEF"/>
    <property type="match status" value="1"/>
</dbReference>
<reference evidence="3 4" key="1">
    <citation type="journal article" date="2024" name="Science">
        <title>Giant polyketide synthase enzymes in the biosynthesis of giant marine polyether toxins.</title>
        <authorList>
            <person name="Fallon T.R."/>
            <person name="Shende V.V."/>
            <person name="Wierzbicki I.H."/>
            <person name="Pendleton A.L."/>
            <person name="Watervoot N.F."/>
            <person name="Auber R.P."/>
            <person name="Gonzalez D.J."/>
            <person name="Wisecaver J.H."/>
            <person name="Moore B.S."/>
        </authorList>
    </citation>
    <scope>NUCLEOTIDE SEQUENCE [LARGE SCALE GENOMIC DNA]</scope>
    <source>
        <strain evidence="3 4">12B1</strain>
    </source>
</reference>
<comment type="caution">
    <text evidence="3">The sequence shown here is derived from an EMBL/GenBank/DDBJ whole genome shotgun (WGS) entry which is preliminary data.</text>
</comment>
<feature type="region of interest" description="Disordered" evidence="1">
    <location>
        <begin position="758"/>
        <end position="825"/>
    </location>
</feature>
<organism evidence="3 4">
    <name type="scientific">Prymnesium parvum</name>
    <name type="common">Toxic golden alga</name>
    <dbReference type="NCBI Taxonomy" id="97485"/>
    <lineage>
        <taxon>Eukaryota</taxon>
        <taxon>Haptista</taxon>
        <taxon>Haptophyta</taxon>
        <taxon>Prymnesiophyceae</taxon>
        <taxon>Prymnesiales</taxon>
        <taxon>Prymnesiaceae</taxon>
        <taxon>Prymnesium</taxon>
    </lineage>
</organism>